<accession>A0AAV4QJM0</accession>
<evidence type="ECO:0000256" key="1">
    <source>
        <dbReference type="ARBA" id="ARBA00010050"/>
    </source>
</evidence>
<dbReference type="PANTHER" id="PTHR13768">
    <property type="entry name" value="SOLUBLE NSF ATTACHMENT PROTEIN SNAP"/>
    <property type="match status" value="1"/>
</dbReference>
<dbReference type="Gene3D" id="1.25.40.10">
    <property type="entry name" value="Tetratricopeptide repeat domain"/>
    <property type="match status" value="1"/>
</dbReference>
<keyword evidence="2 4" id="KW-0813">Transport</keyword>
<dbReference type="PANTHER" id="PTHR13768:SF8">
    <property type="entry name" value="ALPHA-SOLUBLE NSF ATTACHMENT PROTEIN"/>
    <property type="match status" value="1"/>
</dbReference>
<dbReference type="EMBL" id="BPLQ01004733">
    <property type="protein sequence ID" value="GIY10253.1"/>
    <property type="molecule type" value="Genomic_DNA"/>
</dbReference>
<comment type="function">
    <text evidence="4">Required for vesicular transport between the endoplasmic reticulum and the Golgi apparatus.</text>
</comment>
<dbReference type="Proteomes" id="UP001054837">
    <property type="component" value="Unassembled WGS sequence"/>
</dbReference>
<name>A0AAV4QJM0_9ARAC</name>
<comment type="similarity">
    <text evidence="1 4">Belongs to the SNAP family.</text>
</comment>
<dbReference type="GO" id="GO:0005483">
    <property type="term" value="F:soluble NSF attachment protein activity"/>
    <property type="evidence" value="ECO:0007669"/>
    <property type="project" value="TreeGrafter"/>
</dbReference>
<evidence type="ECO:0000313" key="6">
    <source>
        <dbReference type="Proteomes" id="UP001054837"/>
    </source>
</evidence>
<dbReference type="SUPFAM" id="SSF48452">
    <property type="entry name" value="TPR-like"/>
    <property type="match status" value="1"/>
</dbReference>
<dbReference type="CDD" id="cd15832">
    <property type="entry name" value="SNAP"/>
    <property type="match status" value="1"/>
</dbReference>
<dbReference type="GO" id="GO:0035494">
    <property type="term" value="P:SNARE complex disassembly"/>
    <property type="evidence" value="ECO:0007669"/>
    <property type="project" value="TreeGrafter"/>
</dbReference>
<dbReference type="GO" id="GO:0019905">
    <property type="term" value="F:syntaxin binding"/>
    <property type="evidence" value="ECO:0007669"/>
    <property type="project" value="TreeGrafter"/>
</dbReference>
<keyword evidence="4" id="KW-0931">ER-Golgi transport</keyword>
<evidence type="ECO:0000256" key="4">
    <source>
        <dbReference type="RuleBase" id="RU367013"/>
    </source>
</evidence>
<sequence>MADPTRSKGENLMIEAEAMLNKSGGMCCGSKARVRSEEASMLYVKAANAFKMEKEWHKAGNAFAEAASMELKNERKTEAAMHYVEAAKCYKKVSPSECETCLLKASEVYDDVGRGKTAAKQHLALAEFCEEQGVLPRALDEYQKAADMFIEEQLASSTTKCLTSVARISAVLGDYNRAKELYEQLGTEALNNSLLKYTANEHFAKAGLCHLASNPQDGKGLLQKMEEWKDTNPSFEGSRESIFLSKLGQAVMKEDLDEFNEAIRSHESISRLSDGDNAILKSIRKTFGTDLC</sequence>
<dbReference type="GO" id="GO:0006886">
    <property type="term" value="P:intracellular protein transport"/>
    <property type="evidence" value="ECO:0007669"/>
    <property type="project" value="UniProtKB-UniRule"/>
</dbReference>
<evidence type="ECO:0000256" key="2">
    <source>
        <dbReference type="ARBA" id="ARBA00022448"/>
    </source>
</evidence>
<comment type="subcellular location">
    <subcellularLocation>
        <location evidence="4">Membrane</location>
        <topology evidence="4">Peripheral membrane protein</topology>
    </subcellularLocation>
</comment>
<proteinExistence type="inferred from homology"/>
<evidence type="ECO:0000313" key="5">
    <source>
        <dbReference type="EMBL" id="GIY10253.1"/>
    </source>
</evidence>
<gene>
    <name evidence="5" type="primary">NAPA</name>
    <name evidence="5" type="ORF">CDAR_395661</name>
</gene>
<keyword evidence="6" id="KW-1185">Reference proteome</keyword>
<dbReference type="InterPro" id="IPR000744">
    <property type="entry name" value="NSF_attach"/>
</dbReference>
<dbReference type="PRINTS" id="PR00448">
    <property type="entry name" value="NSFATTACHMNT"/>
</dbReference>
<organism evidence="5 6">
    <name type="scientific">Caerostris darwini</name>
    <dbReference type="NCBI Taxonomy" id="1538125"/>
    <lineage>
        <taxon>Eukaryota</taxon>
        <taxon>Metazoa</taxon>
        <taxon>Ecdysozoa</taxon>
        <taxon>Arthropoda</taxon>
        <taxon>Chelicerata</taxon>
        <taxon>Arachnida</taxon>
        <taxon>Araneae</taxon>
        <taxon>Araneomorphae</taxon>
        <taxon>Entelegynae</taxon>
        <taxon>Araneoidea</taxon>
        <taxon>Araneidae</taxon>
        <taxon>Caerostris</taxon>
    </lineage>
</organism>
<comment type="caution">
    <text evidence="5">The sequence shown here is derived from an EMBL/GenBank/DDBJ whole genome shotgun (WGS) entry which is preliminary data.</text>
</comment>
<reference evidence="5 6" key="1">
    <citation type="submission" date="2021-06" db="EMBL/GenBank/DDBJ databases">
        <title>Caerostris darwini draft genome.</title>
        <authorList>
            <person name="Kono N."/>
            <person name="Arakawa K."/>
        </authorList>
    </citation>
    <scope>NUCLEOTIDE SEQUENCE [LARGE SCALE GENOMIC DNA]</scope>
</reference>
<dbReference type="GO" id="GO:0005774">
    <property type="term" value="C:vacuolar membrane"/>
    <property type="evidence" value="ECO:0007669"/>
    <property type="project" value="TreeGrafter"/>
</dbReference>
<dbReference type="GO" id="GO:0031201">
    <property type="term" value="C:SNARE complex"/>
    <property type="evidence" value="ECO:0007669"/>
    <property type="project" value="TreeGrafter"/>
</dbReference>
<evidence type="ECO:0000256" key="3">
    <source>
        <dbReference type="ARBA" id="ARBA00022927"/>
    </source>
</evidence>
<dbReference type="Pfam" id="PF14938">
    <property type="entry name" value="SNAP"/>
    <property type="match status" value="1"/>
</dbReference>
<keyword evidence="4" id="KW-0472">Membrane</keyword>
<dbReference type="AlphaFoldDB" id="A0AAV4QJM0"/>
<dbReference type="InterPro" id="IPR011990">
    <property type="entry name" value="TPR-like_helical_dom_sf"/>
</dbReference>
<keyword evidence="3 4" id="KW-0653">Protein transport</keyword>
<protein>
    <submittedName>
        <fullName evidence="5">Alpha-soluble NSF attachment protein</fullName>
    </submittedName>
</protein>